<dbReference type="EC" id="2.7.13.3" evidence="2"/>
<dbReference type="InterPro" id="IPR004358">
    <property type="entry name" value="Sig_transdc_His_kin-like_C"/>
</dbReference>
<dbReference type="PANTHER" id="PTHR43711">
    <property type="entry name" value="TWO-COMPONENT HISTIDINE KINASE"/>
    <property type="match status" value="1"/>
</dbReference>
<evidence type="ECO:0000256" key="6">
    <source>
        <dbReference type="ARBA" id="ARBA00023012"/>
    </source>
</evidence>
<keyword evidence="8" id="KW-0812">Transmembrane</keyword>
<dbReference type="InterPro" id="IPR050736">
    <property type="entry name" value="Sensor_HK_Regulatory"/>
</dbReference>
<dbReference type="PRINTS" id="PR00344">
    <property type="entry name" value="BCTRLSENSOR"/>
</dbReference>
<keyword evidence="6" id="KW-0902">Two-component regulatory system</keyword>
<dbReference type="PROSITE" id="PS50109">
    <property type="entry name" value="HIS_KIN"/>
    <property type="match status" value="1"/>
</dbReference>
<evidence type="ECO:0000313" key="10">
    <source>
        <dbReference type="EMBL" id="QDU69060.1"/>
    </source>
</evidence>
<dbReference type="InterPro" id="IPR036097">
    <property type="entry name" value="HisK_dim/P_sf"/>
</dbReference>
<dbReference type="CDD" id="cd00075">
    <property type="entry name" value="HATPase"/>
    <property type="match status" value="1"/>
</dbReference>
<keyword evidence="5" id="KW-0418">Kinase</keyword>
<proteinExistence type="predicted"/>
<dbReference type="KEGG" id="pbap:Pla133_41760"/>
<evidence type="ECO:0000256" key="4">
    <source>
        <dbReference type="ARBA" id="ARBA00022679"/>
    </source>
</evidence>
<feature type="domain" description="Histidine kinase" evidence="9">
    <location>
        <begin position="396"/>
        <end position="622"/>
    </location>
</feature>
<accession>A0A518BQ24</accession>
<protein>
    <recommendedName>
        <fullName evidence="2">histidine kinase</fullName>
        <ecNumber evidence="2">2.7.13.3</ecNumber>
    </recommendedName>
</protein>
<evidence type="ECO:0000313" key="11">
    <source>
        <dbReference type="Proteomes" id="UP000316921"/>
    </source>
</evidence>
<dbReference type="SMART" id="SM00387">
    <property type="entry name" value="HATPase_c"/>
    <property type="match status" value="1"/>
</dbReference>
<sequence length="622" mass="67491">MRTPSASRRAPYLLGAVTFAAVGGLALVLGVALARFHRADVAAARQHPIDVARTIREEWGARFHAALAREQARSPFVFAPEVLAPVDPDHAIEQDISPLDSAVGEPGILAYFGEEFLSRDVDATAPRYFLASPHSAPSRLSGLQAVAAGLVWRWASASPESRKLNMSPMSEHSERVVDVATFLGQSGRADARQMLSELERARKSTSGAGLTSGRLILRRGPSRLELLPSSDDDWYPTCWWQIRIRPPVGASEGLSGLNELRSALTPDGVDLIQGVLFDLDWWVTDGLLAVSEGLLDEDESLRFAPAELPEDSVHQELDLLAAMDCERPPDAAPDTGRVTLVRDLGPMRRAHRTQWTLYAAGLLGTLGLVGAVIVPTTRRLQRDLRRAQRTGDFVAAVTHELRTPISTIALHIEMLLDGWVEDPDTRAEYYRRIDAETARLARLVERILEQSRLTRGRTEAPGTEPEPGDLSEAVRRQVSSLEAGAPAGVPDLTFELAQDLPAVLLSDEAVESVVTNLVENARKYAPFDPALGPQGRILVRTKHQAGAVVLEVSDRGPGIPAGEQERIFEAFYRVGSEATRTTTGTGLGLHLVDLQVRSLGGRVEALPREGGGAVLRVTLPAV</sequence>
<dbReference type="Gene3D" id="3.30.565.10">
    <property type="entry name" value="Histidine kinase-like ATPase, C-terminal domain"/>
    <property type="match status" value="1"/>
</dbReference>
<evidence type="ECO:0000256" key="1">
    <source>
        <dbReference type="ARBA" id="ARBA00000085"/>
    </source>
</evidence>
<feature type="transmembrane region" description="Helical" evidence="8">
    <location>
        <begin position="12"/>
        <end position="36"/>
    </location>
</feature>
<name>A0A518BQ24_9BACT</name>
<dbReference type="InterPro" id="IPR005467">
    <property type="entry name" value="His_kinase_dom"/>
</dbReference>
<dbReference type="InterPro" id="IPR003594">
    <property type="entry name" value="HATPase_dom"/>
</dbReference>
<dbReference type="SUPFAM" id="SSF55874">
    <property type="entry name" value="ATPase domain of HSP90 chaperone/DNA topoisomerase II/histidine kinase"/>
    <property type="match status" value="1"/>
</dbReference>
<dbReference type="InterPro" id="IPR036890">
    <property type="entry name" value="HATPase_C_sf"/>
</dbReference>
<keyword evidence="8" id="KW-1133">Transmembrane helix</keyword>
<evidence type="ECO:0000259" key="9">
    <source>
        <dbReference type="PROSITE" id="PS50109"/>
    </source>
</evidence>
<dbReference type="Pfam" id="PF02518">
    <property type="entry name" value="HATPase_c"/>
    <property type="match status" value="1"/>
</dbReference>
<dbReference type="SMART" id="SM00388">
    <property type="entry name" value="HisKA"/>
    <property type="match status" value="1"/>
</dbReference>
<evidence type="ECO:0000256" key="2">
    <source>
        <dbReference type="ARBA" id="ARBA00012438"/>
    </source>
</evidence>
<comment type="catalytic activity">
    <reaction evidence="1">
        <text>ATP + protein L-histidine = ADP + protein N-phospho-L-histidine.</text>
        <dbReference type="EC" id="2.7.13.3"/>
    </reaction>
</comment>
<evidence type="ECO:0000256" key="3">
    <source>
        <dbReference type="ARBA" id="ARBA00022553"/>
    </source>
</evidence>
<feature type="transmembrane region" description="Helical" evidence="8">
    <location>
        <begin position="355"/>
        <end position="376"/>
    </location>
</feature>
<dbReference type="AlphaFoldDB" id="A0A518BQ24"/>
<dbReference type="EMBL" id="CP036287">
    <property type="protein sequence ID" value="QDU69060.1"/>
    <property type="molecule type" value="Genomic_DNA"/>
</dbReference>
<keyword evidence="3" id="KW-0597">Phosphoprotein</keyword>
<keyword evidence="4 10" id="KW-0808">Transferase</keyword>
<keyword evidence="8" id="KW-0472">Membrane</keyword>
<dbReference type="CDD" id="cd00082">
    <property type="entry name" value="HisKA"/>
    <property type="match status" value="1"/>
</dbReference>
<organism evidence="10 11">
    <name type="scientific">Engelhardtia mirabilis</name>
    <dbReference type="NCBI Taxonomy" id="2528011"/>
    <lineage>
        <taxon>Bacteria</taxon>
        <taxon>Pseudomonadati</taxon>
        <taxon>Planctomycetota</taxon>
        <taxon>Planctomycetia</taxon>
        <taxon>Planctomycetia incertae sedis</taxon>
        <taxon>Engelhardtia</taxon>
    </lineage>
</organism>
<reference evidence="10 11" key="1">
    <citation type="submission" date="2019-02" db="EMBL/GenBank/DDBJ databases">
        <title>Deep-cultivation of Planctomycetes and their phenomic and genomic characterization uncovers novel biology.</title>
        <authorList>
            <person name="Wiegand S."/>
            <person name="Jogler M."/>
            <person name="Boedeker C."/>
            <person name="Pinto D."/>
            <person name="Vollmers J."/>
            <person name="Rivas-Marin E."/>
            <person name="Kohn T."/>
            <person name="Peeters S.H."/>
            <person name="Heuer A."/>
            <person name="Rast P."/>
            <person name="Oberbeckmann S."/>
            <person name="Bunk B."/>
            <person name="Jeske O."/>
            <person name="Meyerdierks A."/>
            <person name="Storesund J.E."/>
            <person name="Kallscheuer N."/>
            <person name="Luecker S."/>
            <person name="Lage O.M."/>
            <person name="Pohl T."/>
            <person name="Merkel B.J."/>
            <person name="Hornburger P."/>
            <person name="Mueller R.-W."/>
            <person name="Bruemmer F."/>
            <person name="Labrenz M."/>
            <person name="Spormann A.M."/>
            <person name="Op den Camp H."/>
            <person name="Overmann J."/>
            <person name="Amann R."/>
            <person name="Jetten M.S.M."/>
            <person name="Mascher T."/>
            <person name="Medema M.H."/>
            <person name="Devos D.P."/>
            <person name="Kaster A.-K."/>
            <person name="Ovreas L."/>
            <person name="Rohde M."/>
            <person name="Galperin M.Y."/>
            <person name="Jogler C."/>
        </authorList>
    </citation>
    <scope>NUCLEOTIDE SEQUENCE [LARGE SCALE GENOMIC DNA]</scope>
    <source>
        <strain evidence="10 11">Pla133</strain>
    </source>
</reference>
<dbReference type="Gene3D" id="1.10.287.130">
    <property type="match status" value="1"/>
</dbReference>
<evidence type="ECO:0000256" key="8">
    <source>
        <dbReference type="SAM" id="Phobius"/>
    </source>
</evidence>
<keyword evidence="11" id="KW-1185">Reference proteome</keyword>
<dbReference type="Proteomes" id="UP000316921">
    <property type="component" value="Chromosome"/>
</dbReference>
<gene>
    <name evidence="10" type="primary">phoR_1</name>
    <name evidence="10" type="ORF">Pla133_41760</name>
</gene>
<dbReference type="InterPro" id="IPR003661">
    <property type="entry name" value="HisK_dim/P_dom"/>
</dbReference>
<dbReference type="RefSeq" id="WP_145068615.1">
    <property type="nucleotide sequence ID" value="NZ_CP036287.1"/>
</dbReference>
<feature type="region of interest" description="Disordered" evidence="7">
    <location>
        <begin position="453"/>
        <end position="476"/>
    </location>
</feature>
<dbReference type="Pfam" id="PF00512">
    <property type="entry name" value="HisKA"/>
    <property type="match status" value="1"/>
</dbReference>
<dbReference type="SUPFAM" id="SSF47384">
    <property type="entry name" value="Homodimeric domain of signal transducing histidine kinase"/>
    <property type="match status" value="1"/>
</dbReference>
<evidence type="ECO:0000256" key="5">
    <source>
        <dbReference type="ARBA" id="ARBA00022777"/>
    </source>
</evidence>
<dbReference type="PANTHER" id="PTHR43711:SF1">
    <property type="entry name" value="HISTIDINE KINASE 1"/>
    <property type="match status" value="1"/>
</dbReference>
<evidence type="ECO:0000256" key="7">
    <source>
        <dbReference type="SAM" id="MobiDB-lite"/>
    </source>
</evidence>
<dbReference type="GO" id="GO:0000155">
    <property type="term" value="F:phosphorelay sensor kinase activity"/>
    <property type="evidence" value="ECO:0007669"/>
    <property type="project" value="InterPro"/>
</dbReference>